<dbReference type="SUPFAM" id="SSF56954">
    <property type="entry name" value="Outer membrane efflux proteins (OEP)"/>
    <property type="match status" value="1"/>
</dbReference>
<dbReference type="InterPro" id="IPR010131">
    <property type="entry name" value="MdtP/NodT-like"/>
</dbReference>
<dbReference type="Gene3D" id="2.20.200.10">
    <property type="entry name" value="Outer membrane efflux proteins (OEP)"/>
    <property type="match status" value="1"/>
</dbReference>
<dbReference type="PROSITE" id="PS51257">
    <property type="entry name" value="PROKAR_LIPOPROTEIN"/>
    <property type="match status" value="1"/>
</dbReference>
<evidence type="ECO:0000256" key="2">
    <source>
        <dbReference type="RuleBase" id="RU362097"/>
    </source>
</evidence>
<protein>
    <submittedName>
        <fullName evidence="3">Efflux transporter outer membrane subunit</fullName>
    </submittedName>
</protein>
<proteinExistence type="inferred from homology"/>
<dbReference type="Gene3D" id="1.20.1600.10">
    <property type="entry name" value="Outer membrane efflux proteins (OEP)"/>
    <property type="match status" value="1"/>
</dbReference>
<organism evidence="3 4">
    <name type="scientific">Parvularcula maris</name>
    <dbReference type="NCBI Taxonomy" id="2965077"/>
    <lineage>
        <taxon>Bacteria</taxon>
        <taxon>Pseudomonadati</taxon>
        <taxon>Pseudomonadota</taxon>
        <taxon>Alphaproteobacteria</taxon>
        <taxon>Parvularculales</taxon>
        <taxon>Parvularculaceae</taxon>
        <taxon>Parvularcula</taxon>
    </lineage>
</organism>
<keyword evidence="2" id="KW-0472">Membrane</keyword>
<evidence type="ECO:0000313" key="3">
    <source>
        <dbReference type="EMBL" id="MCQ8184645.1"/>
    </source>
</evidence>
<evidence type="ECO:0000256" key="1">
    <source>
        <dbReference type="ARBA" id="ARBA00007613"/>
    </source>
</evidence>
<comment type="caution">
    <text evidence="3">The sequence shown here is derived from an EMBL/GenBank/DDBJ whole genome shotgun (WGS) entry which is preliminary data.</text>
</comment>
<comment type="subcellular location">
    <subcellularLocation>
        <location evidence="2">Cell membrane</location>
        <topology evidence="2">Lipid-anchor</topology>
    </subcellularLocation>
</comment>
<keyword evidence="2" id="KW-0564">Palmitate</keyword>
<dbReference type="NCBIfam" id="TIGR01845">
    <property type="entry name" value="outer_NodT"/>
    <property type="match status" value="1"/>
</dbReference>
<accession>A0A9X2L7S4</accession>
<comment type="similarity">
    <text evidence="1 2">Belongs to the outer membrane factor (OMF) (TC 1.B.17) family.</text>
</comment>
<evidence type="ECO:0000313" key="4">
    <source>
        <dbReference type="Proteomes" id="UP001142610"/>
    </source>
</evidence>
<dbReference type="Proteomes" id="UP001142610">
    <property type="component" value="Unassembled WGS sequence"/>
</dbReference>
<dbReference type="PANTHER" id="PTHR30203">
    <property type="entry name" value="OUTER MEMBRANE CATION EFFLUX PROTEIN"/>
    <property type="match status" value="1"/>
</dbReference>
<dbReference type="RefSeq" id="WP_256618494.1">
    <property type="nucleotide sequence ID" value="NZ_JANIBC010000002.1"/>
</dbReference>
<keyword evidence="4" id="KW-1185">Reference proteome</keyword>
<reference evidence="3" key="1">
    <citation type="submission" date="2022-07" db="EMBL/GenBank/DDBJ databases">
        <title>Parvularcula maris sp. nov., an algicidal bacterium isolated from seawater.</title>
        <authorList>
            <person name="Li F."/>
        </authorList>
    </citation>
    <scope>NUCLEOTIDE SEQUENCE</scope>
    <source>
        <strain evidence="3">BGMRC 0090</strain>
    </source>
</reference>
<name>A0A9X2L7S4_9PROT</name>
<gene>
    <name evidence="3" type="ORF">NOG11_04520</name>
</gene>
<dbReference type="PANTHER" id="PTHR30203:SF25">
    <property type="entry name" value="OUTER MEMBRANE PROTEIN-RELATED"/>
    <property type="match status" value="1"/>
</dbReference>
<keyword evidence="2" id="KW-0449">Lipoprotein</keyword>
<dbReference type="GO" id="GO:0015562">
    <property type="term" value="F:efflux transmembrane transporter activity"/>
    <property type="evidence" value="ECO:0007669"/>
    <property type="project" value="InterPro"/>
</dbReference>
<dbReference type="AlphaFoldDB" id="A0A9X2L7S4"/>
<dbReference type="InterPro" id="IPR003423">
    <property type="entry name" value="OMP_efflux"/>
</dbReference>
<dbReference type="GO" id="GO:0005886">
    <property type="term" value="C:plasma membrane"/>
    <property type="evidence" value="ECO:0007669"/>
    <property type="project" value="UniProtKB-SubCell"/>
</dbReference>
<keyword evidence="2" id="KW-1134">Transmembrane beta strand</keyword>
<dbReference type="EMBL" id="JANIBC010000002">
    <property type="protein sequence ID" value="MCQ8184645.1"/>
    <property type="molecule type" value="Genomic_DNA"/>
</dbReference>
<dbReference type="Pfam" id="PF02321">
    <property type="entry name" value="OEP"/>
    <property type="match status" value="2"/>
</dbReference>
<sequence>MRLLSFAAIGVLAACAAGPDYRRPEIPLPTGFAGELQKSGADVWWEGFGDETLTRLVGDALAANLTVEAASARVDRARALLGAQVSDFFPVVDGEVSGRAVDGAEPTAQAGGTLSFNPDLFGRTRRSVEAARAQLAAADASRDDAARIAVFLTTSTYLELRRTEARLELLEQSLDLQQQTLRIVRLRADAGLAADLDVRRAAADLARTRAQTGPLAAARRDAVLTLAVLTARMPGTEEAEIEPRPDVPLYEGGPPLGLPADLLRTRPDLRAAERQLAASTAAIGIEAADLYPRLTIGGTLAESLTGGGAVQLATGILDIPVLDFGRRRAEVRAARASAEEALANYRLTLLTAVQDVESALLAIDAAEAQRADLAAAAEASEAAFDQLQALYTEGLATLIDVLDAQRQLIGSREAFTDSTASLAQSYTQLYTALGFTASGKSS</sequence>
<keyword evidence="2" id="KW-0812">Transmembrane</keyword>